<dbReference type="AlphaFoldDB" id="A0A081N7A6"/>
<dbReference type="Gene3D" id="3.10.290.30">
    <property type="entry name" value="MM3350-like"/>
    <property type="match status" value="1"/>
</dbReference>
<keyword evidence="2" id="KW-1185">Reference proteome</keyword>
<dbReference type="eggNOG" id="ENOG502Z8XI">
    <property type="taxonomic scope" value="Bacteria"/>
</dbReference>
<organism evidence="1 2">
    <name type="scientific">Endozoicomonas montiporae</name>
    <dbReference type="NCBI Taxonomy" id="1027273"/>
    <lineage>
        <taxon>Bacteria</taxon>
        <taxon>Pseudomonadati</taxon>
        <taxon>Pseudomonadota</taxon>
        <taxon>Gammaproteobacteria</taxon>
        <taxon>Oceanospirillales</taxon>
        <taxon>Endozoicomonadaceae</taxon>
        <taxon>Endozoicomonas</taxon>
    </lineage>
</organism>
<reference evidence="1 2" key="1">
    <citation type="submission" date="2014-06" db="EMBL/GenBank/DDBJ databases">
        <title>Whole Genome Sequences of Three Symbiotic Endozoicomonas Bacteria.</title>
        <authorList>
            <person name="Neave M.J."/>
            <person name="Apprill A."/>
            <person name="Voolstra C.R."/>
        </authorList>
    </citation>
    <scope>NUCLEOTIDE SEQUENCE [LARGE SCALE GENOMIC DNA]</scope>
    <source>
        <strain evidence="1 2">LMG 24815</strain>
    </source>
</reference>
<dbReference type="InterPro" id="IPR024047">
    <property type="entry name" value="MM3350-like_sf"/>
</dbReference>
<gene>
    <name evidence="1" type="ORF">GZ77_07975</name>
</gene>
<dbReference type="RefSeq" id="WP_034874180.1">
    <property type="nucleotide sequence ID" value="NZ_JOKG01000002.1"/>
</dbReference>
<dbReference type="Proteomes" id="UP000028006">
    <property type="component" value="Unassembled WGS sequence"/>
</dbReference>
<proteinExistence type="predicted"/>
<evidence type="ECO:0000313" key="1">
    <source>
        <dbReference type="EMBL" id="KEQ14329.1"/>
    </source>
</evidence>
<comment type="caution">
    <text evidence="1">The sequence shown here is derived from an EMBL/GenBank/DDBJ whole genome shotgun (WGS) entry which is preliminary data.</text>
</comment>
<accession>A0A081N7A6</accession>
<sequence length="380" mass="42741">MTLIKLPPEALKTIKNQQFSSDKPGSVVKDFNTFLNRVIEKPVPLSKGKRQPTQKWTSVLNEELTVPGRPELDRPLTIHYPSILGLYLLVRASGLGRIFIAGNNKFQLIINQSLLEQWQKLTPTEQYFSLLDAWLTRASSEIIGQELHGRDHRPLGCTGVNFLRQSAFNEEPASSICLEALPTSFGTYNIALLKLFGLADVQWLSTTQIAHLQFTPLGVSLLNAFEKSIDVQGLMLPSGCEDILYEDDGMLQVVRQWRDDVNQMLHPPAVPHHESYIIKASMYAYKCQRTLIVPTNATLDQLAMAILGAFSFSNQFLYCFLYEDCYGDNYEVADPQLKSEFTDCADTVSLKDAQILPGEQLRLLYNLQVVAQFCDSSPVC</sequence>
<protein>
    <submittedName>
        <fullName evidence="1">Uncharacterized protein</fullName>
    </submittedName>
</protein>
<name>A0A081N7A6_9GAMM</name>
<dbReference type="SUPFAM" id="SSF159941">
    <property type="entry name" value="MM3350-like"/>
    <property type="match status" value="1"/>
</dbReference>
<dbReference type="EMBL" id="JOKG01000002">
    <property type="protein sequence ID" value="KEQ14329.1"/>
    <property type="molecule type" value="Genomic_DNA"/>
</dbReference>
<evidence type="ECO:0000313" key="2">
    <source>
        <dbReference type="Proteomes" id="UP000028006"/>
    </source>
</evidence>